<dbReference type="EMBL" id="MIJE01000001">
    <property type="protein sequence ID" value="OEF98207.1"/>
    <property type="molecule type" value="Genomic_DNA"/>
</dbReference>
<comment type="caution">
    <text evidence="2">The sequence shown here is derived from an EMBL/GenBank/DDBJ whole genome shotgun (WGS) entry which is preliminary data.</text>
</comment>
<dbReference type="PANTHER" id="PTHR45726">
    <property type="entry name" value="LEUKOTRIENE A-4 HYDROLASE"/>
    <property type="match status" value="1"/>
</dbReference>
<reference evidence="2 3" key="1">
    <citation type="submission" date="2016-09" db="EMBL/GenBank/DDBJ databases">
        <title>Draft genome sequence for the type strain of Desulfuribacillus alkaliarsenatis AHT28, an obligately anaerobic, sulfidogenic bacterium isolated from Russian soda lake sediments.</title>
        <authorList>
            <person name="Abin C.A."/>
            <person name="Hollibaugh J.T."/>
        </authorList>
    </citation>
    <scope>NUCLEOTIDE SEQUENCE [LARGE SCALE GENOMIC DNA]</scope>
    <source>
        <strain evidence="2 3">AHT28</strain>
    </source>
</reference>
<evidence type="ECO:0000313" key="2">
    <source>
        <dbReference type="EMBL" id="OEF98207.1"/>
    </source>
</evidence>
<feature type="domain" description="Peptidase M1 membrane alanine aminopeptidase" evidence="1">
    <location>
        <begin position="287"/>
        <end position="488"/>
    </location>
</feature>
<dbReference type="CDD" id="cd09604">
    <property type="entry name" value="M1_APN_like"/>
    <property type="match status" value="1"/>
</dbReference>
<dbReference type="Gene3D" id="1.10.390.10">
    <property type="entry name" value="Neutral Protease Domain 2"/>
    <property type="match status" value="1"/>
</dbReference>
<dbReference type="AlphaFoldDB" id="A0A1E5G4V3"/>
<dbReference type="GO" id="GO:0008237">
    <property type="term" value="F:metallopeptidase activity"/>
    <property type="evidence" value="ECO:0007669"/>
    <property type="project" value="InterPro"/>
</dbReference>
<dbReference type="InterPro" id="IPR027268">
    <property type="entry name" value="Peptidase_M4/M1_CTD_sf"/>
</dbReference>
<organism evidence="2 3">
    <name type="scientific">Desulfuribacillus alkaliarsenatis</name>
    <dbReference type="NCBI Taxonomy" id="766136"/>
    <lineage>
        <taxon>Bacteria</taxon>
        <taxon>Bacillati</taxon>
        <taxon>Bacillota</taxon>
        <taxon>Desulfuribacillia</taxon>
        <taxon>Desulfuribacillales</taxon>
        <taxon>Desulfuribacillaceae</taxon>
        <taxon>Desulfuribacillus</taxon>
    </lineage>
</organism>
<dbReference type="PANTHER" id="PTHR45726:SF3">
    <property type="entry name" value="LEUKOTRIENE A-4 HYDROLASE"/>
    <property type="match status" value="1"/>
</dbReference>
<name>A0A1E5G4V3_9FIRM</name>
<sequence>MRSTLLSTLAMSILVFSVITIVHMERQYDINVLAYFTVASINQETHRSNQLPNELITNEYDKDKELKASERPHYVIKAQLNPNKAVIHGIMTVKTSLPASNNLVFNNYPPFNMNNMSIDEVRVFDQEVNFQFNNNRLTIPLNLSEEEIYRASADNLSVEIAFTTKVPQLGTRFGVKDDIWLLTTWYPLLGVKNQHNQWFTRPIPVGFGDPFYFEHADYDVYLLAPDNIKWVTSGSLVSQTTLENNLVKYHWQEETIRNFALVGSKHYTISELAMDDGVTIQIALTSDRYLETTKQILEYSYPLFKDVFGALPYNTLSVAETSWGTNFALEYPNLAIYSKDLYSQGNHEHWLVHEFAHNWWYNAVGNHEITDGWIDEGLVEHAVVLYLEHRYGRERGQELRNYFRNQNRQLINRNPLMRMNKTLMDFQTQSDFFNSWYYRSADMFLTLREELGEIKYNYFLRTLFENNIGSIIDIEDLNRVLRETIKGNHQYFDTWVNQPFSMTPFELQATPLPVKINGQHIPDSQVHYVDWELYVPQKAFEEVLFSNTSSAITITESNGQIYYNDQIVFSLPAVITDNQVLLPLELIKHISEHQFVWDYERNLLTINVTRLHR</sequence>
<dbReference type="STRING" id="766136.BHF68_00525"/>
<accession>A0A1E5G4V3</accession>
<protein>
    <recommendedName>
        <fullName evidence="1">Peptidase M1 membrane alanine aminopeptidase domain-containing protein</fullName>
    </recommendedName>
</protein>
<evidence type="ECO:0000313" key="3">
    <source>
        <dbReference type="Proteomes" id="UP000094296"/>
    </source>
</evidence>
<dbReference type="SUPFAM" id="SSF55486">
    <property type="entry name" value="Metalloproteases ('zincins'), catalytic domain"/>
    <property type="match status" value="1"/>
</dbReference>
<proteinExistence type="predicted"/>
<dbReference type="Pfam" id="PF01433">
    <property type="entry name" value="Peptidase_M1"/>
    <property type="match status" value="1"/>
</dbReference>
<dbReference type="InterPro" id="IPR034015">
    <property type="entry name" value="M1_LTA4H"/>
</dbReference>
<evidence type="ECO:0000259" key="1">
    <source>
        <dbReference type="Pfam" id="PF01433"/>
    </source>
</evidence>
<dbReference type="Proteomes" id="UP000094296">
    <property type="component" value="Unassembled WGS sequence"/>
</dbReference>
<dbReference type="RefSeq" id="WP_069641699.1">
    <property type="nucleotide sequence ID" value="NZ_MIJE01000001.1"/>
</dbReference>
<dbReference type="InterPro" id="IPR014782">
    <property type="entry name" value="Peptidase_M1_dom"/>
</dbReference>
<gene>
    <name evidence="2" type="ORF">BHF68_00525</name>
</gene>
<dbReference type="GO" id="GO:0008270">
    <property type="term" value="F:zinc ion binding"/>
    <property type="evidence" value="ECO:0007669"/>
    <property type="project" value="InterPro"/>
</dbReference>
<keyword evidence="3" id="KW-1185">Reference proteome</keyword>